<dbReference type="Gene3D" id="3.30.70.1560">
    <property type="entry name" value="Alpha-L RNA-binding motif"/>
    <property type="match status" value="1"/>
</dbReference>
<dbReference type="PANTHER" id="PTHR47683">
    <property type="entry name" value="PSEUDOURIDINE SYNTHASE FAMILY PROTEIN-RELATED"/>
    <property type="match status" value="1"/>
</dbReference>
<keyword evidence="2 3" id="KW-0413">Isomerase</keyword>
<dbReference type="GO" id="GO:0009982">
    <property type="term" value="F:pseudouridine synthase activity"/>
    <property type="evidence" value="ECO:0007669"/>
    <property type="project" value="InterPro"/>
</dbReference>
<dbReference type="Pfam" id="PF00849">
    <property type="entry name" value="PseudoU_synth_2"/>
    <property type="match status" value="1"/>
</dbReference>
<dbReference type="AlphaFoldDB" id="A0AA37WC64"/>
<dbReference type="PROSITE" id="PS01149">
    <property type="entry name" value="PSI_RSU"/>
    <property type="match status" value="1"/>
</dbReference>
<evidence type="ECO:0000256" key="2">
    <source>
        <dbReference type="ARBA" id="ARBA00023235"/>
    </source>
</evidence>
<dbReference type="GO" id="GO:0001522">
    <property type="term" value="P:pseudouridine synthesis"/>
    <property type="evidence" value="ECO:0007669"/>
    <property type="project" value="InterPro"/>
</dbReference>
<dbReference type="GO" id="GO:0003723">
    <property type="term" value="F:RNA binding"/>
    <property type="evidence" value="ECO:0007669"/>
    <property type="project" value="InterPro"/>
</dbReference>
<reference evidence="5" key="1">
    <citation type="journal article" date="2014" name="Int. J. Syst. Evol. Microbiol.">
        <title>Complete genome sequence of Corynebacterium casei LMG S-19264T (=DSM 44701T), isolated from a smear-ripened cheese.</title>
        <authorList>
            <consortium name="US DOE Joint Genome Institute (JGI-PGF)"/>
            <person name="Walter F."/>
            <person name="Albersmeier A."/>
            <person name="Kalinowski J."/>
            <person name="Ruckert C."/>
        </authorList>
    </citation>
    <scope>NUCLEOTIDE SEQUENCE</scope>
    <source>
        <strain evidence="5">NBRC 108769</strain>
    </source>
</reference>
<feature type="domain" description="Pseudouridine synthase RsuA/RluA-like" evidence="4">
    <location>
        <begin position="7"/>
        <end position="155"/>
    </location>
</feature>
<dbReference type="NCBIfam" id="TIGR00093">
    <property type="entry name" value="pseudouridine synthase"/>
    <property type="match status" value="1"/>
</dbReference>
<comment type="similarity">
    <text evidence="1 3">Belongs to the pseudouridine synthase RsuA family.</text>
</comment>
<dbReference type="InterPro" id="IPR042092">
    <property type="entry name" value="PsdUridine_s_RsuA/RluB/E/F_cat"/>
</dbReference>
<dbReference type="GO" id="GO:0006364">
    <property type="term" value="P:rRNA processing"/>
    <property type="evidence" value="ECO:0007669"/>
    <property type="project" value="UniProtKB-ARBA"/>
</dbReference>
<evidence type="ECO:0000259" key="4">
    <source>
        <dbReference type="Pfam" id="PF00849"/>
    </source>
</evidence>
<dbReference type="EC" id="5.4.99.-" evidence="3"/>
<keyword evidence="6" id="KW-1185">Reference proteome</keyword>
<dbReference type="SUPFAM" id="SSF55120">
    <property type="entry name" value="Pseudouridine synthase"/>
    <property type="match status" value="1"/>
</dbReference>
<dbReference type="InterPro" id="IPR006145">
    <property type="entry name" value="PsdUridine_synth_RsuA/RluA"/>
</dbReference>
<dbReference type="GO" id="GO:0140098">
    <property type="term" value="F:catalytic activity, acting on RNA"/>
    <property type="evidence" value="ECO:0007669"/>
    <property type="project" value="UniProtKB-ARBA"/>
</dbReference>
<dbReference type="Proteomes" id="UP001156666">
    <property type="component" value="Unassembled WGS sequence"/>
</dbReference>
<proteinExistence type="inferred from homology"/>
<gene>
    <name evidence="5" type="primary">rluE</name>
    <name evidence="5" type="ORF">GCM10007940_07960</name>
</gene>
<dbReference type="InterPro" id="IPR020103">
    <property type="entry name" value="PsdUridine_synth_cat_dom_sf"/>
</dbReference>
<dbReference type="Gene3D" id="3.30.70.580">
    <property type="entry name" value="Pseudouridine synthase I, catalytic domain, N-terminal subdomain"/>
    <property type="match status" value="1"/>
</dbReference>
<dbReference type="InterPro" id="IPR020094">
    <property type="entry name" value="TruA/RsuA/RluB/E/F_N"/>
</dbReference>
<evidence type="ECO:0000256" key="3">
    <source>
        <dbReference type="RuleBase" id="RU003887"/>
    </source>
</evidence>
<reference evidence="5" key="2">
    <citation type="submission" date="2023-01" db="EMBL/GenBank/DDBJ databases">
        <title>Draft genome sequence of Portibacter lacus strain NBRC 108769.</title>
        <authorList>
            <person name="Sun Q."/>
            <person name="Mori K."/>
        </authorList>
    </citation>
    <scope>NUCLEOTIDE SEQUENCE</scope>
    <source>
        <strain evidence="5">NBRC 108769</strain>
    </source>
</reference>
<name>A0AA37WC64_9BACT</name>
<dbReference type="EMBL" id="BSOH01000005">
    <property type="protein sequence ID" value="GLR16181.1"/>
    <property type="molecule type" value="Genomic_DNA"/>
</dbReference>
<evidence type="ECO:0000256" key="1">
    <source>
        <dbReference type="ARBA" id="ARBA00008348"/>
    </source>
</evidence>
<dbReference type="PANTHER" id="PTHR47683:SF2">
    <property type="entry name" value="RNA-BINDING S4 DOMAIN-CONTAINING PROTEIN"/>
    <property type="match status" value="1"/>
</dbReference>
<organism evidence="5 6">
    <name type="scientific">Portibacter lacus</name>
    <dbReference type="NCBI Taxonomy" id="1099794"/>
    <lineage>
        <taxon>Bacteria</taxon>
        <taxon>Pseudomonadati</taxon>
        <taxon>Bacteroidota</taxon>
        <taxon>Saprospiria</taxon>
        <taxon>Saprospirales</taxon>
        <taxon>Haliscomenobacteraceae</taxon>
        <taxon>Portibacter</taxon>
    </lineage>
</organism>
<dbReference type="RefSeq" id="WP_235292983.1">
    <property type="nucleotide sequence ID" value="NZ_BSOH01000005.1"/>
</dbReference>
<dbReference type="InterPro" id="IPR000748">
    <property type="entry name" value="PsdUridine_synth_RsuA/RluB/E/F"/>
</dbReference>
<evidence type="ECO:0000313" key="6">
    <source>
        <dbReference type="Proteomes" id="UP001156666"/>
    </source>
</evidence>
<evidence type="ECO:0000313" key="5">
    <source>
        <dbReference type="EMBL" id="GLR16181.1"/>
    </source>
</evidence>
<dbReference type="InterPro" id="IPR050343">
    <property type="entry name" value="RsuA_PseudoU_synthase"/>
</dbReference>
<dbReference type="InterPro" id="IPR018496">
    <property type="entry name" value="PsdUridine_synth_RsuA/RluB_CS"/>
</dbReference>
<sequence length="184" mass="20749">MYKTYKIYKPFGVLSQFTKEHESHQVLGDLFDFPKDVYPIGRLDKDSEGLLLLSNDKSLTDKLLNPKHKLAKTYWVQVEGSLTEEALQQLSAGVTIKVKTGKYHDTLPCEVSIIDAPLIPERDPPIRERKTVPTTWASITISEGKNRQVRKMFAKVGFPVLRLVRYAIGETSIDGMDVGEVVSV</sequence>
<accession>A0AA37WC64</accession>
<protein>
    <recommendedName>
        <fullName evidence="3">Pseudouridine synthase</fullName>
        <ecNumber evidence="3">5.4.99.-</ecNumber>
    </recommendedName>
</protein>
<comment type="caution">
    <text evidence="5">The sequence shown here is derived from an EMBL/GenBank/DDBJ whole genome shotgun (WGS) entry which is preliminary data.</text>
</comment>